<dbReference type="CDD" id="cd00073">
    <property type="entry name" value="H15"/>
    <property type="match status" value="1"/>
</dbReference>
<dbReference type="GO" id="GO:0000786">
    <property type="term" value="C:nucleosome"/>
    <property type="evidence" value="ECO:0007669"/>
    <property type="project" value="InterPro"/>
</dbReference>
<dbReference type="InterPro" id="IPR005818">
    <property type="entry name" value="Histone_H1/H5_H15"/>
</dbReference>
<comment type="subcellular location">
    <subcellularLocation>
        <location evidence="1">Nucleus</location>
    </subcellularLocation>
</comment>
<protein>
    <recommendedName>
        <fullName evidence="5">H15 domain-containing protein</fullName>
    </recommendedName>
</protein>
<comment type="caution">
    <text evidence="6">The sequence shown here is derived from an EMBL/GenBank/DDBJ whole genome shotgun (WGS) entry which is preliminary data.</text>
</comment>
<sequence>MEEKVSKVFTKCQSPSSTLDYNNSLEVFNGISYPTDIVLKDKSTDNIEPVLPKFIYSEPTKEGFLFKNKAYDESIRVRVPFAYPNNLQALTTHRRSNQAQKTVAANKSLSHPTFAEMITEAITNLKERTGSSQYAETKFIKEKHEDSPPTYRKLVKFTYQKSHAKTNQNPPRAGKCVGNDDTIDETAEDAKSSPVESQAPQSDTQDQDNADNSAWLVDELQTMENPEYDDMDDILLCKEILDSSALFDDFGLDSITPNELAYYENKMTGNCNVANETSTSVLDTLELDTPPDYDLSNLTFCSQDTI</sequence>
<dbReference type="Proteomes" id="UP001058974">
    <property type="component" value="Chromosome 6"/>
</dbReference>
<dbReference type="EMBL" id="JAMSHJ010000006">
    <property type="protein sequence ID" value="KAI5394973.1"/>
    <property type="molecule type" value="Genomic_DNA"/>
</dbReference>
<keyword evidence="3" id="KW-0539">Nucleus</keyword>
<accession>A0A9D5A5C4</accession>
<feature type="region of interest" description="Disordered" evidence="4">
    <location>
        <begin position="162"/>
        <end position="210"/>
    </location>
</feature>
<feature type="domain" description="H15" evidence="5">
    <location>
        <begin position="110"/>
        <end position="181"/>
    </location>
</feature>
<dbReference type="Gene3D" id="1.10.10.10">
    <property type="entry name" value="Winged helix-like DNA-binding domain superfamily/Winged helix DNA-binding domain"/>
    <property type="match status" value="1"/>
</dbReference>
<dbReference type="GO" id="GO:0031492">
    <property type="term" value="F:nucleosomal DNA binding"/>
    <property type="evidence" value="ECO:0007669"/>
    <property type="project" value="TreeGrafter"/>
</dbReference>
<dbReference type="Gramene" id="Psat06G0154300-T1">
    <property type="protein sequence ID" value="KAI5394973.1"/>
    <property type="gene ID" value="KIW84_061543"/>
</dbReference>
<evidence type="ECO:0000256" key="4">
    <source>
        <dbReference type="SAM" id="MobiDB-lite"/>
    </source>
</evidence>
<dbReference type="AlphaFoldDB" id="A0A9D5A5C4"/>
<feature type="compositionally biased region" description="Polar residues" evidence="4">
    <location>
        <begin position="194"/>
        <end position="204"/>
    </location>
</feature>
<keyword evidence="7" id="KW-1185">Reference proteome</keyword>
<dbReference type="GO" id="GO:0003690">
    <property type="term" value="F:double-stranded DNA binding"/>
    <property type="evidence" value="ECO:0007669"/>
    <property type="project" value="TreeGrafter"/>
</dbReference>
<name>A0A9D5A5C4_PEA</name>
<gene>
    <name evidence="6" type="ORF">KIW84_061543</name>
</gene>
<dbReference type="PANTHER" id="PTHR11467:SF180">
    <property type="entry name" value="LINKER HISTONE H1 AND H5 FAMILY PROTEIN"/>
    <property type="match status" value="1"/>
</dbReference>
<dbReference type="InterPro" id="IPR036388">
    <property type="entry name" value="WH-like_DNA-bd_sf"/>
</dbReference>
<dbReference type="InterPro" id="IPR036390">
    <property type="entry name" value="WH_DNA-bd_sf"/>
</dbReference>
<evidence type="ECO:0000313" key="6">
    <source>
        <dbReference type="EMBL" id="KAI5394973.1"/>
    </source>
</evidence>
<dbReference type="SMART" id="SM00526">
    <property type="entry name" value="H15"/>
    <property type="match status" value="1"/>
</dbReference>
<dbReference type="GO" id="GO:0005634">
    <property type="term" value="C:nucleus"/>
    <property type="evidence" value="ECO:0007669"/>
    <property type="project" value="UniProtKB-SubCell"/>
</dbReference>
<evidence type="ECO:0000313" key="7">
    <source>
        <dbReference type="Proteomes" id="UP001058974"/>
    </source>
</evidence>
<evidence type="ECO:0000256" key="2">
    <source>
        <dbReference type="ARBA" id="ARBA00023125"/>
    </source>
</evidence>
<reference evidence="6 7" key="1">
    <citation type="journal article" date="2022" name="Nat. Genet.">
        <title>Improved pea reference genome and pan-genome highlight genomic features and evolutionary characteristics.</title>
        <authorList>
            <person name="Yang T."/>
            <person name="Liu R."/>
            <person name="Luo Y."/>
            <person name="Hu S."/>
            <person name="Wang D."/>
            <person name="Wang C."/>
            <person name="Pandey M.K."/>
            <person name="Ge S."/>
            <person name="Xu Q."/>
            <person name="Li N."/>
            <person name="Li G."/>
            <person name="Huang Y."/>
            <person name="Saxena R.K."/>
            <person name="Ji Y."/>
            <person name="Li M."/>
            <person name="Yan X."/>
            <person name="He Y."/>
            <person name="Liu Y."/>
            <person name="Wang X."/>
            <person name="Xiang C."/>
            <person name="Varshney R.K."/>
            <person name="Ding H."/>
            <person name="Gao S."/>
            <person name="Zong X."/>
        </authorList>
    </citation>
    <scope>NUCLEOTIDE SEQUENCE [LARGE SCALE GENOMIC DNA]</scope>
    <source>
        <strain evidence="6 7">cv. Zhongwan 6</strain>
    </source>
</reference>
<dbReference type="PROSITE" id="PS51504">
    <property type="entry name" value="H15"/>
    <property type="match status" value="1"/>
</dbReference>
<dbReference type="GO" id="GO:0030261">
    <property type="term" value="P:chromosome condensation"/>
    <property type="evidence" value="ECO:0007669"/>
    <property type="project" value="TreeGrafter"/>
</dbReference>
<keyword evidence="2" id="KW-0238">DNA-binding</keyword>
<dbReference type="GO" id="GO:0045910">
    <property type="term" value="P:negative regulation of DNA recombination"/>
    <property type="evidence" value="ECO:0007669"/>
    <property type="project" value="TreeGrafter"/>
</dbReference>
<evidence type="ECO:0000259" key="5">
    <source>
        <dbReference type="PROSITE" id="PS51504"/>
    </source>
</evidence>
<organism evidence="6 7">
    <name type="scientific">Pisum sativum</name>
    <name type="common">Garden pea</name>
    <name type="synonym">Lathyrus oleraceus</name>
    <dbReference type="NCBI Taxonomy" id="3888"/>
    <lineage>
        <taxon>Eukaryota</taxon>
        <taxon>Viridiplantae</taxon>
        <taxon>Streptophyta</taxon>
        <taxon>Embryophyta</taxon>
        <taxon>Tracheophyta</taxon>
        <taxon>Spermatophyta</taxon>
        <taxon>Magnoliopsida</taxon>
        <taxon>eudicotyledons</taxon>
        <taxon>Gunneridae</taxon>
        <taxon>Pentapetalae</taxon>
        <taxon>rosids</taxon>
        <taxon>fabids</taxon>
        <taxon>Fabales</taxon>
        <taxon>Fabaceae</taxon>
        <taxon>Papilionoideae</taxon>
        <taxon>50 kb inversion clade</taxon>
        <taxon>NPAAA clade</taxon>
        <taxon>Hologalegina</taxon>
        <taxon>IRL clade</taxon>
        <taxon>Fabeae</taxon>
        <taxon>Lathyrus</taxon>
    </lineage>
</organism>
<dbReference type="GO" id="GO:0006334">
    <property type="term" value="P:nucleosome assembly"/>
    <property type="evidence" value="ECO:0007669"/>
    <property type="project" value="InterPro"/>
</dbReference>
<evidence type="ECO:0000256" key="1">
    <source>
        <dbReference type="ARBA" id="ARBA00004123"/>
    </source>
</evidence>
<dbReference type="Pfam" id="PF00538">
    <property type="entry name" value="Linker_histone"/>
    <property type="match status" value="1"/>
</dbReference>
<proteinExistence type="predicted"/>
<evidence type="ECO:0000256" key="3">
    <source>
        <dbReference type="ARBA" id="ARBA00023242"/>
    </source>
</evidence>
<dbReference type="SUPFAM" id="SSF46785">
    <property type="entry name" value="Winged helix' DNA-binding domain"/>
    <property type="match status" value="1"/>
</dbReference>
<dbReference type="PANTHER" id="PTHR11467">
    <property type="entry name" value="HISTONE H1"/>
    <property type="match status" value="1"/>
</dbReference>